<feature type="domain" description="OmpA-like" evidence="5">
    <location>
        <begin position="183"/>
        <end position="300"/>
    </location>
</feature>
<evidence type="ECO:0000259" key="5">
    <source>
        <dbReference type="PROSITE" id="PS51123"/>
    </source>
</evidence>
<evidence type="ECO:0000313" key="6">
    <source>
        <dbReference type="EMBL" id="ATF08725.1"/>
    </source>
</evidence>
<evidence type="ECO:0000256" key="3">
    <source>
        <dbReference type="ARBA" id="ARBA00023237"/>
    </source>
</evidence>
<dbReference type="Pfam" id="PF00691">
    <property type="entry name" value="OmpA"/>
    <property type="match status" value="1"/>
</dbReference>
<dbReference type="Gene3D" id="3.30.1330.60">
    <property type="entry name" value="OmpA-like domain"/>
    <property type="match status" value="1"/>
</dbReference>
<evidence type="ECO:0000256" key="1">
    <source>
        <dbReference type="ARBA" id="ARBA00004442"/>
    </source>
</evidence>
<dbReference type="PROSITE" id="PS51123">
    <property type="entry name" value="OMPA_2"/>
    <property type="match status" value="1"/>
</dbReference>
<dbReference type="InterPro" id="IPR006665">
    <property type="entry name" value="OmpA-like"/>
</dbReference>
<dbReference type="InterPro" id="IPR036737">
    <property type="entry name" value="OmpA-like_sf"/>
</dbReference>
<proteinExistence type="predicted"/>
<dbReference type="EMBL" id="CP020660">
    <property type="protein sequence ID" value="ATF08725.1"/>
    <property type="molecule type" value="Genomic_DNA"/>
</dbReference>
<reference evidence="7" key="1">
    <citation type="submission" date="2017-04" db="EMBL/GenBank/DDBJ databases">
        <title>Genome evolution of the luminous symbionts of deep sea anglerfish.</title>
        <authorList>
            <person name="Hendry T.A."/>
        </authorList>
    </citation>
    <scope>NUCLEOTIDE SEQUENCE [LARGE SCALE GENOMIC DNA]</scope>
</reference>
<dbReference type="PANTHER" id="PTHR30329:SF21">
    <property type="entry name" value="LIPOPROTEIN YIAD-RELATED"/>
    <property type="match status" value="1"/>
</dbReference>
<dbReference type="KEGG" id="elux:BTN50_0184"/>
<dbReference type="InterPro" id="IPR050330">
    <property type="entry name" value="Bact_OuterMem_StrucFunc"/>
</dbReference>
<evidence type="ECO:0000256" key="2">
    <source>
        <dbReference type="ARBA" id="ARBA00023136"/>
    </source>
</evidence>
<comment type="subcellular location">
    <subcellularLocation>
        <location evidence="1">Cell outer membrane</location>
    </subcellularLocation>
</comment>
<dbReference type="PANTHER" id="PTHR30329">
    <property type="entry name" value="STATOR ELEMENT OF FLAGELLAR MOTOR COMPLEX"/>
    <property type="match status" value="1"/>
</dbReference>
<keyword evidence="3" id="KW-0998">Cell outer membrane</keyword>
<sequence length="307" mass="34161">MANQWKLSSYCELIVQFLSKCPLLSVNTYNNRYTLQSKRHGMQTLLSLLLPIVVLLGCSAFPEHGTGGMAEHHYSSLSPVMADEPLGPEHGLRFEWELASRHLDVLILEGAELCFPASVVNARRMLERIVRELHGGLKFDAANDLIVQRVTLERLEKQLDAVVSSAACIPPKSVGFQSTAELAEKIYSLLNADNQFAFNSSEINPKYMGRLAEAAMILRDITQFNLLITGHADAIGNTKINKKLSLARANQVKRYLQIFGIVSSRLTVAAVGSSDPLFEGNQAQIRLTNRRVSIELVEVNFNRQNQL</sequence>
<dbReference type="InterPro" id="IPR006664">
    <property type="entry name" value="OMP_bac"/>
</dbReference>
<evidence type="ECO:0000313" key="7">
    <source>
        <dbReference type="Proteomes" id="UP000218160"/>
    </source>
</evidence>
<evidence type="ECO:0000256" key="4">
    <source>
        <dbReference type="PROSITE-ProRule" id="PRU00473"/>
    </source>
</evidence>
<dbReference type="GO" id="GO:0009279">
    <property type="term" value="C:cell outer membrane"/>
    <property type="evidence" value="ECO:0007669"/>
    <property type="project" value="UniProtKB-SubCell"/>
</dbReference>
<organism evidence="6 7">
    <name type="scientific">Candidatus Enterovibrio altilux</name>
    <dbReference type="NCBI Taxonomy" id="1927128"/>
    <lineage>
        <taxon>Bacteria</taxon>
        <taxon>Pseudomonadati</taxon>
        <taxon>Pseudomonadota</taxon>
        <taxon>Gammaproteobacteria</taxon>
        <taxon>Vibrionales</taxon>
        <taxon>Vibrionaceae</taxon>
        <taxon>Enterovibrio</taxon>
    </lineage>
</organism>
<dbReference type="PRINTS" id="PR01021">
    <property type="entry name" value="OMPADOMAIN"/>
</dbReference>
<keyword evidence="7" id="KW-1185">Reference proteome</keyword>
<gene>
    <name evidence="6" type="ORF">BTN50_0184</name>
</gene>
<dbReference type="Proteomes" id="UP000218160">
    <property type="component" value="Chromosome 1"/>
</dbReference>
<protein>
    <submittedName>
        <fullName evidence="6">Outer membrane protein SypB</fullName>
    </submittedName>
</protein>
<name>A0A291B6V4_9GAMM</name>
<dbReference type="CDD" id="cd07185">
    <property type="entry name" value="OmpA_C-like"/>
    <property type="match status" value="1"/>
</dbReference>
<dbReference type="SUPFAM" id="SSF103088">
    <property type="entry name" value="OmpA-like"/>
    <property type="match status" value="1"/>
</dbReference>
<accession>A0A291B6V4</accession>
<keyword evidence="2 4" id="KW-0472">Membrane</keyword>
<dbReference type="AlphaFoldDB" id="A0A291B6V4"/>